<protein>
    <recommendedName>
        <fullName evidence="3">Lipoprotein</fullName>
    </recommendedName>
</protein>
<dbReference type="AlphaFoldDB" id="A0A0A2MFL5"/>
<accession>A0A0A2MFL5</accession>
<name>A0A0A2MFL5_9FLAO</name>
<dbReference type="RefSeq" id="WP_026981191.1">
    <property type="nucleotide sequence ID" value="NZ_JRLW01000003.1"/>
</dbReference>
<dbReference type="EMBL" id="JRLW01000003">
    <property type="protein sequence ID" value="KGO90208.1"/>
    <property type="molecule type" value="Genomic_DNA"/>
</dbReference>
<evidence type="ECO:0000313" key="2">
    <source>
        <dbReference type="Proteomes" id="UP000030121"/>
    </source>
</evidence>
<gene>
    <name evidence="1" type="ORF">Q764_03885</name>
</gene>
<organism evidence="1 2">
    <name type="scientific">Flavobacterium suncheonense GH29-5 = DSM 17707</name>
    <dbReference type="NCBI Taxonomy" id="1121899"/>
    <lineage>
        <taxon>Bacteria</taxon>
        <taxon>Pseudomonadati</taxon>
        <taxon>Bacteroidota</taxon>
        <taxon>Flavobacteriia</taxon>
        <taxon>Flavobacteriales</taxon>
        <taxon>Flavobacteriaceae</taxon>
        <taxon>Flavobacterium</taxon>
    </lineage>
</organism>
<dbReference type="STRING" id="1121899.GCA_000430025_00157"/>
<dbReference type="Proteomes" id="UP000030121">
    <property type="component" value="Unassembled WGS sequence"/>
</dbReference>
<evidence type="ECO:0000313" key="1">
    <source>
        <dbReference type="EMBL" id="KGO90208.1"/>
    </source>
</evidence>
<reference evidence="1 2" key="1">
    <citation type="submission" date="2013-09" db="EMBL/GenBank/DDBJ databases">
        <authorList>
            <person name="Zeng Z."/>
            <person name="Chen C."/>
        </authorList>
    </citation>
    <scope>NUCLEOTIDE SEQUENCE [LARGE SCALE GENOMIC DNA]</scope>
    <source>
        <strain evidence="1 2">GH29-5</strain>
    </source>
</reference>
<dbReference type="PROSITE" id="PS51257">
    <property type="entry name" value="PROKAR_LIPOPROTEIN"/>
    <property type="match status" value="1"/>
</dbReference>
<sequence length="230" mass="26081">MKRILLSILITISLTSCRNYENLSKAGNKIAEYCGSNDVTASISNFTSTDKGSIDSYEIKIRNVADINNGSYPSEYLASIAAKTLFDNLNQEERNDRDLIVVSIETPDKKFEYNYSIKELSKVDQYFAITKEFIQKLKDGDLENLANHLNRKTINIDEFNKNIIQTVIVKNQSVFNKIEKIDLHSINFSTVDNNKVTELISFAVFGDSHIKFSTRFIDSNPKKIAGITIN</sequence>
<evidence type="ECO:0008006" key="3">
    <source>
        <dbReference type="Google" id="ProtNLM"/>
    </source>
</evidence>
<proteinExistence type="predicted"/>
<keyword evidence="2" id="KW-1185">Reference proteome</keyword>
<comment type="caution">
    <text evidence="1">The sequence shown here is derived from an EMBL/GenBank/DDBJ whole genome shotgun (WGS) entry which is preliminary data.</text>
</comment>